<dbReference type="Proteomes" id="UP000598227">
    <property type="component" value="Unassembled WGS sequence"/>
</dbReference>
<feature type="domain" description="Amidohydrolase-related" evidence="3">
    <location>
        <begin position="58"/>
        <end position="433"/>
    </location>
</feature>
<gene>
    <name evidence="4" type="ORF">IHE39_12570</name>
</gene>
<organism evidence="4 5">
    <name type="scientific">Aminobacter carboxidus</name>
    <dbReference type="NCBI Taxonomy" id="376165"/>
    <lineage>
        <taxon>Bacteria</taxon>
        <taxon>Pseudomonadati</taxon>
        <taxon>Pseudomonadota</taxon>
        <taxon>Alphaproteobacteria</taxon>
        <taxon>Hyphomicrobiales</taxon>
        <taxon>Phyllobacteriaceae</taxon>
        <taxon>Aminobacter</taxon>
    </lineage>
</organism>
<dbReference type="InterPro" id="IPR050287">
    <property type="entry name" value="MTA/SAH_deaminase"/>
</dbReference>
<dbReference type="InterPro" id="IPR011059">
    <property type="entry name" value="Metal-dep_hydrolase_composite"/>
</dbReference>
<dbReference type="InterPro" id="IPR006680">
    <property type="entry name" value="Amidohydro-rel"/>
</dbReference>
<dbReference type="PANTHER" id="PTHR43794:SF11">
    <property type="entry name" value="AMIDOHYDROLASE-RELATED DOMAIN-CONTAINING PROTEIN"/>
    <property type="match status" value="1"/>
</dbReference>
<keyword evidence="5" id="KW-1185">Reference proteome</keyword>
<dbReference type="SUPFAM" id="SSF51338">
    <property type="entry name" value="Composite domain of metallo-dependent hydrolases"/>
    <property type="match status" value="1"/>
</dbReference>
<evidence type="ECO:0000256" key="2">
    <source>
        <dbReference type="ARBA" id="ARBA00022801"/>
    </source>
</evidence>
<evidence type="ECO:0000256" key="1">
    <source>
        <dbReference type="ARBA" id="ARBA00006745"/>
    </source>
</evidence>
<dbReference type="Gene3D" id="2.30.40.10">
    <property type="entry name" value="Urease, subunit C, domain 1"/>
    <property type="match status" value="1"/>
</dbReference>
<dbReference type="InterPro" id="IPR032466">
    <property type="entry name" value="Metal_Hydrolase"/>
</dbReference>
<reference evidence="4 5" key="1">
    <citation type="submission" date="2020-09" db="EMBL/GenBank/DDBJ databases">
        <title>Draft Genome Sequence of Aminobacter carboxidus type strain DSM 1086, a soil Gram-negative carboxydobacterium.</title>
        <authorList>
            <person name="Turrini P."/>
            <person name="Tescari M."/>
            <person name="Artuso I."/>
            <person name="Lugli G.A."/>
            <person name="Frangipani E."/>
            <person name="Ventura M."/>
            <person name="Visca P."/>
        </authorList>
    </citation>
    <scope>NUCLEOTIDE SEQUENCE [LARGE SCALE GENOMIC DNA]</scope>
    <source>
        <strain evidence="4 5">DSM 1086</strain>
    </source>
</reference>
<dbReference type="SUPFAM" id="SSF51556">
    <property type="entry name" value="Metallo-dependent hydrolases"/>
    <property type="match status" value="1"/>
</dbReference>
<name>A0ABR9GN67_9HYPH</name>
<comment type="caution">
    <text evidence="4">The sequence shown here is derived from an EMBL/GenBank/DDBJ whole genome shotgun (WGS) entry which is preliminary data.</text>
</comment>
<dbReference type="Gene3D" id="3.20.20.140">
    <property type="entry name" value="Metal-dependent hydrolases"/>
    <property type="match status" value="1"/>
</dbReference>
<evidence type="ECO:0000313" key="4">
    <source>
        <dbReference type="EMBL" id="MBE1205124.1"/>
    </source>
</evidence>
<comment type="similarity">
    <text evidence="1">Belongs to the metallo-dependent hydrolases superfamily. ATZ/TRZ family.</text>
</comment>
<protein>
    <submittedName>
        <fullName evidence="4">Amidohydrolase family protein</fullName>
    </submittedName>
</protein>
<dbReference type="Pfam" id="PF01979">
    <property type="entry name" value="Amidohydro_1"/>
    <property type="match status" value="1"/>
</dbReference>
<dbReference type="PANTHER" id="PTHR43794">
    <property type="entry name" value="AMINOHYDROLASE SSNA-RELATED"/>
    <property type="match status" value="1"/>
</dbReference>
<evidence type="ECO:0000259" key="3">
    <source>
        <dbReference type="Pfam" id="PF01979"/>
    </source>
</evidence>
<keyword evidence="2" id="KW-0378">Hydrolase</keyword>
<proteinExistence type="inferred from homology"/>
<evidence type="ECO:0000313" key="5">
    <source>
        <dbReference type="Proteomes" id="UP000598227"/>
    </source>
</evidence>
<sequence length="487" mass="53492">MSRTHIRNADWAIVWDEETHRHVYRNDCDVVFEGNRLIHVGSAWKGEADAVVDGRGRMIMPGFVNIHSHSRSGPIGKGIMEELATPTFWGSGLYDAKAAFWKGSSVNGDNATPVASSRLTYRELLLSGVTTVLDLSAPYESWLDIAEESGLRVVVGPWYASADWSTKNGHEVEYIWDHKAGRNHFDTAIGVIEQANAHPSGRMSGILAPDTLDTTSEDLLRDTLALGTERNWPLTIHCAESMVEFHEFTRRTGHTPVGYAKKMGVLRPGTILGHCIFLDTHSWPHWHTRDDLRSIAQSKTAVAHCPTAFARGGVTMESLPDYLAAGVTVGIGTDTFPHNMIEEMRLALILARVASEDFNRMPTGEIFHLATVGGADALGRSDIGRLAVGAKADVVSVDLSDPNMRPLRDPLKSLIHCAADRAVRDVWIDGRQVVFDGKVPQIDLDMVAEASEVLEAAQRAAEATIPEVDWAKRDARTLAPLSLAMRR</sequence>
<dbReference type="EMBL" id="JACZEP010000003">
    <property type="protein sequence ID" value="MBE1205124.1"/>
    <property type="molecule type" value="Genomic_DNA"/>
</dbReference>
<accession>A0ABR9GN67</accession>
<dbReference type="RefSeq" id="WP_192566687.1">
    <property type="nucleotide sequence ID" value="NZ_JACZEP010000003.1"/>
</dbReference>